<accession>A0A835TAT0</accession>
<gene>
    <name evidence="1" type="ORF">HYH02_011775</name>
</gene>
<evidence type="ECO:0000313" key="2">
    <source>
        <dbReference type="Proteomes" id="UP000613740"/>
    </source>
</evidence>
<sequence>MRVLSSARPQGQLHHFSNGVGAELVGAVPVPLATLKKYLPEGYIPSPPPGAPEGFGALTQASVRYATSALDGGADAGELINTFWLVAVDPPPWAQTLLGLEGARAPLQAYVLEVHTNSKVFYHAMLDAGFPIKFRAGITFSELSGGGLAVTTPGVVGARGFPLGADPQEMPSPNGLNVVLWHQSSRGTAAVHIFNTPATLNPSAGTLHSPPGSCWGGLLRDAAGLPGLACDDVAPDTTASVAPPGWSCSLAQGFVSHYPGSNNFDVYLFHHGDDVAAFTR</sequence>
<keyword evidence="2" id="KW-1185">Reference proteome</keyword>
<comment type="caution">
    <text evidence="1">The sequence shown here is derived from an EMBL/GenBank/DDBJ whole genome shotgun (WGS) entry which is preliminary data.</text>
</comment>
<reference evidence="1" key="1">
    <citation type="journal article" date="2020" name="bioRxiv">
        <title>Comparative genomics of Chlamydomonas.</title>
        <authorList>
            <person name="Craig R.J."/>
            <person name="Hasan A.R."/>
            <person name="Ness R.W."/>
            <person name="Keightley P.D."/>
        </authorList>
    </citation>
    <scope>NUCLEOTIDE SEQUENCE</scope>
    <source>
        <strain evidence="1">CCAP 11/173</strain>
    </source>
</reference>
<dbReference type="AlphaFoldDB" id="A0A835TAT0"/>
<proteinExistence type="predicted"/>
<organism evidence="1 2">
    <name type="scientific">Chlamydomonas schloesseri</name>
    <dbReference type="NCBI Taxonomy" id="2026947"/>
    <lineage>
        <taxon>Eukaryota</taxon>
        <taxon>Viridiplantae</taxon>
        <taxon>Chlorophyta</taxon>
        <taxon>core chlorophytes</taxon>
        <taxon>Chlorophyceae</taxon>
        <taxon>CS clade</taxon>
        <taxon>Chlamydomonadales</taxon>
        <taxon>Chlamydomonadaceae</taxon>
        <taxon>Chlamydomonas</taxon>
    </lineage>
</organism>
<name>A0A835TAT0_9CHLO</name>
<dbReference type="Proteomes" id="UP000613740">
    <property type="component" value="Unassembled WGS sequence"/>
</dbReference>
<evidence type="ECO:0000313" key="1">
    <source>
        <dbReference type="EMBL" id="KAG2435480.1"/>
    </source>
</evidence>
<protein>
    <submittedName>
        <fullName evidence="1">Uncharacterized protein</fullName>
    </submittedName>
</protein>
<dbReference type="EMBL" id="JAEHOD010000052">
    <property type="protein sequence ID" value="KAG2435480.1"/>
    <property type="molecule type" value="Genomic_DNA"/>
</dbReference>